<dbReference type="EMBL" id="KZ821546">
    <property type="protein sequence ID" value="PYH28110.1"/>
    <property type="molecule type" value="Genomic_DNA"/>
</dbReference>
<protein>
    <submittedName>
        <fullName evidence="2">Uncharacterized protein</fullName>
    </submittedName>
</protein>
<dbReference type="AlphaFoldDB" id="A0A318Y5L1"/>
<proteinExistence type="predicted"/>
<evidence type="ECO:0000313" key="2">
    <source>
        <dbReference type="EMBL" id="PYH28110.1"/>
    </source>
</evidence>
<evidence type="ECO:0000256" key="1">
    <source>
        <dbReference type="SAM" id="MobiDB-lite"/>
    </source>
</evidence>
<reference evidence="2" key="1">
    <citation type="submission" date="2016-12" db="EMBL/GenBank/DDBJ databases">
        <title>The genomes of Aspergillus section Nigri reveals drivers in fungal speciation.</title>
        <authorList>
            <consortium name="DOE Joint Genome Institute"/>
            <person name="Vesth T.C."/>
            <person name="Nybo J."/>
            <person name="Theobald S."/>
            <person name="Brandl J."/>
            <person name="Frisvad J.C."/>
            <person name="Nielsen K.F."/>
            <person name="Lyhne E.K."/>
            <person name="Kogle M.E."/>
            <person name="Kuo A."/>
            <person name="Riley R."/>
            <person name="Clum A."/>
            <person name="Nolan M."/>
            <person name="Lipzen A."/>
            <person name="Salamov A."/>
            <person name="Henrissat B."/>
            <person name="Wiebenga A."/>
            <person name="De Vries R.P."/>
            <person name="Grigoriev I.V."/>
            <person name="Mortensen U.H."/>
            <person name="Andersen M.R."/>
            <person name="Baker S.E."/>
        </authorList>
    </citation>
    <scope>NUCLEOTIDE SEQUENCE [LARGE SCALE GENOMIC DNA]</scope>
    <source>
        <strain evidence="2">CBS 115656</strain>
    </source>
</reference>
<sequence>MAKLKENISITTFSNYYKWYLYTVAAGQLVLPAPTQDFITKAGNKGGQASQKQVNNAVKWYKQLFNDFTAEKQLSIPTPTHTPRSKTATSVSQTLASSPLGKLNINRSHSPLPLCQDRKLALLTNNLAPEASQQKNNTENNKEQNKQSEKEQDEHNKKSEEESEKEDKEKSEEENEKEKIYT</sequence>
<accession>A0A318Y5L1</accession>
<gene>
    <name evidence="2" type="ORF">BO87DRAFT_392169</name>
</gene>
<dbReference type="GeneID" id="37127446"/>
<feature type="region of interest" description="Disordered" evidence="1">
    <location>
        <begin position="75"/>
        <end position="96"/>
    </location>
</feature>
<organism evidence="2 3">
    <name type="scientific">Aspergillus neoniger (strain CBS 115656)</name>
    <dbReference type="NCBI Taxonomy" id="1448310"/>
    <lineage>
        <taxon>Eukaryota</taxon>
        <taxon>Fungi</taxon>
        <taxon>Dikarya</taxon>
        <taxon>Ascomycota</taxon>
        <taxon>Pezizomycotina</taxon>
        <taxon>Eurotiomycetes</taxon>
        <taxon>Eurotiomycetidae</taxon>
        <taxon>Eurotiales</taxon>
        <taxon>Aspergillaceae</taxon>
        <taxon>Aspergillus</taxon>
        <taxon>Aspergillus subgen. Circumdati</taxon>
    </lineage>
</organism>
<feature type="compositionally biased region" description="Basic and acidic residues" evidence="1">
    <location>
        <begin position="140"/>
        <end position="182"/>
    </location>
</feature>
<dbReference type="RefSeq" id="XP_025473588.1">
    <property type="nucleotide sequence ID" value="XM_025624990.1"/>
</dbReference>
<keyword evidence="3" id="KW-1185">Reference proteome</keyword>
<evidence type="ECO:0000313" key="3">
    <source>
        <dbReference type="Proteomes" id="UP000247647"/>
    </source>
</evidence>
<feature type="region of interest" description="Disordered" evidence="1">
    <location>
        <begin position="129"/>
        <end position="182"/>
    </location>
</feature>
<dbReference type="Proteomes" id="UP000247647">
    <property type="component" value="Unassembled WGS sequence"/>
</dbReference>
<name>A0A318Y5L1_ASPNB</name>